<evidence type="ECO:0000256" key="2">
    <source>
        <dbReference type="ARBA" id="ARBA00022737"/>
    </source>
</evidence>
<dbReference type="SUPFAM" id="SSF52200">
    <property type="entry name" value="Toll/Interleukin receptor TIR domain"/>
    <property type="match status" value="1"/>
</dbReference>
<dbReference type="InterPro" id="IPR036390">
    <property type="entry name" value="WH_DNA-bd_sf"/>
</dbReference>
<dbReference type="GO" id="GO:0007165">
    <property type="term" value="P:signal transduction"/>
    <property type="evidence" value="ECO:0007669"/>
    <property type="project" value="InterPro"/>
</dbReference>
<dbReference type="Proteomes" id="UP001189624">
    <property type="component" value="Chromosome 4"/>
</dbReference>
<evidence type="ECO:0000313" key="7">
    <source>
        <dbReference type="Proteomes" id="UP001189624"/>
    </source>
</evidence>
<dbReference type="InterPro" id="IPR044974">
    <property type="entry name" value="Disease_R_plants"/>
</dbReference>
<dbReference type="PANTHER" id="PTHR11017:SF560">
    <property type="entry name" value="RESISTANCE PROTEIN (TIR-NBS-LRR CLASS), PUTATIVE-RELATED"/>
    <property type="match status" value="1"/>
</dbReference>
<name>A0AA86SAM6_9FABA</name>
<evidence type="ECO:0000259" key="5">
    <source>
        <dbReference type="PROSITE" id="PS50104"/>
    </source>
</evidence>
<dbReference type="FunFam" id="3.40.50.10140:FF:000007">
    <property type="entry name" value="Disease resistance protein (TIR-NBS-LRR class)"/>
    <property type="match status" value="1"/>
</dbReference>
<dbReference type="GO" id="GO:0006952">
    <property type="term" value="P:defense response"/>
    <property type="evidence" value="ECO:0007669"/>
    <property type="project" value="UniProtKB-KW"/>
</dbReference>
<proteinExistence type="predicted"/>
<dbReference type="Gene3D" id="3.80.10.10">
    <property type="entry name" value="Ribonuclease Inhibitor"/>
    <property type="match status" value="1"/>
</dbReference>
<feature type="domain" description="TIR" evidence="5">
    <location>
        <begin position="14"/>
        <end position="183"/>
    </location>
</feature>
<dbReference type="InterPro" id="IPR035897">
    <property type="entry name" value="Toll_tir_struct_dom_sf"/>
</dbReference>
<keyword evidence="1" id="KW-0433">Leucine-rich repeat</keyword>
<keyword evidence="3" id="KW-0611">Plant defense</keyword>
<dbReference type="InterPro" id="IPR002182">
    <property type="entry name" value="NB-ARC"/>
</dbReference>
<dbReference type="GO" id="GO:0043531">
    <property type="term" value="F:ADP binding"/>
    <property type="evidence" value="ECO:0007669"/>
    <property type="project" value="InterPro"/>
</dbReference>
<dbReference type="Pfam" id="PF01582">
    <property type="entry name" value="TIR"/>
    <property type="match status" value="1"/>
</dbReference>
<dbReference type="Gene3D" id="3.40.50.300">
    <property type="entry name" value="P-loop containing nucleotide triphosphate hydrolases"/>
    <property type="match status" value="1"/>
</dbReference>
<dbReference type="Gramene" id="rna-AYBTSS11_LOCUS13826">
    <property type="protein sequence ID" value="CAJ1949643.1"/>
    <property type="gene ID" value="gene-AYBTSS11_LOCUS13826"/>
</dbReference>
<dbReference type="SUPFAM" id="SSF52540">
    <property type="entry name" value="P-loop containing nucleoside triphosphate hydrolases"/>
    <property type="match status" value="1"/>
</dbReference>
<dbReference type="SUPFAM" id="SSF52058">
    <property type="entry name" value="L domain-like"/>
    <property type="match status" value="1"/>
</dbReference>
<sequence>MEFASSSSSKHQRWIHDVFINFRGEDTRRKFVSHLHYAFSNAGVNTFFDEQNLVKGMQLQELMRAVEGSQIAIVVFSKTYTESTWCLEELEKIIKCHETQGQSVLPVFYDIDPSDVRHQKGEFGKALEEAAQKSYSGEQLKHALSRWGRALTKASGITGWDVRNFRNEAELAKQIVNRVQTLLDYEVLSITEFPVGLDSRVQEVMGFIEKRSTQVCTIGIWGMGGSGKTTLAKAIYNQIHHRGYVTEILNGCGLCADIGIPVLIERSLIKVEKKNKLGMHPLLQEMGREIIRENSRKEPGKHSRLWFQKDVVEVLTKNTGTEAIEGLVLKMHLTSIDCFKADSFEKLKRLRLLQLDHVQLAGNYGYLSKELRWICWKGFPSNYLPNNFDMEDVIAIDLKHSHLRFVWKQPQVLGSLKVLNLSHSRYLIETPDFSTLPSLEQLILKDCPSLRKVHNSIGDLCNIVLINFKDCTGLSNLPREIYKLKSLKTFILSGCSKIDTLEEDIAQMESLTTLIAENTAVKKVPFSIVRSKCIGYISLCGFEGLARNVFPSIIQSWVSPTMNPLFRIRPFCGTSCSLVSMDTQNNILGDLAPILRSLSNLRSVLVQCETEVQLSKQVKTILVEDVVNFKEFGISKHHLRSYLIGIGSYKQNCNILNDIISEVTFSSLALPLSTIPELFILAIDKENIK</sequence>
<reference evidence="6" key="1">
    <citation type="submission" date="2023-10" db="EMBL/GenBank/DDBJ databases">
        <authorList>
            <person name="Domelevo Entfellner J.-B."/>
        </authorList>
    </citation>
    <scope>NUCLEOTIDE SEQUENCE</scope>
</reference>
<evidence type="ECO:0000256" key="1">
    <source>
        <dbReference type="ARBA" id="ARBA00022614"/>
    </source>
</evidence>
<dbReference type="SUPFAM" id="SSF46785">
    <property type="entry name" value="Winged helix' DNA-binding domain"/>
    <property type="match status" value="1"/>
</dbReference>
<dbReference type="InterPro" id="IPR032675">
    <property type="entry name" value="LRR_dom_sf"/>
</dbReference>
<keyword evidence="2" id="KW-0677">Repeat</keyword>
<accession>A0AA86SAM6</accession>
<dbReference type="AlphaFoldDB" id="A0AA86SAM6"/>
<gene>
    <name evidence="6" type="ORF">AYBTSS11_LOCUS13826</name>
</gene>
<keyword evidence="4" id="KW-0520">NAD</keyword>
<keyword evidence="7" id="KW-1185">Reference proteome</keyword>
<dbReference type="Gene3D" id="3.40.50.10140">
    <property type="entry name" value="Toll/interleukin-1 receptor homology (TIR) domain"/>
    <property type="match status" value="1"/>
</dbReference>
<dbReference type="SMART" id="SM00255">
    <property type="entry name" value="TIR"/>
    <property type="match status" value="1"/>
</dbReference>
<evidence type="ECO:0000313" key="6">
    <source>
        <dbReference type="EMBL" id="CAJ1949643.1"/>
    </source>
</evidence>
<protein>
    <recommendedName>
        <fullName evidence="5">TIR domain-containing protein</fullName>
    </recommendedName>
</protein>
<dbReference type="EMBL" id="OY731401">
    <property type="protein sequence ID" value="CAJ1949643.1"/>
    <property type="molecule type" value="Genomic_DNA"/>
</dbReference>
<dbReference type="PANTHER" id="PTHR11017">
    <property type="entry name" value="LEUCINE-RICH REPEAT-CONTAINING PROTEIN"/>
    <property type="match status" value="1"/>
</dbReference>
<dbReference type="Pfam" id="PF00931">
    <property type="entry name" value="NB-ARC"/>
    <property type="match status" value="1"/>
</dbReference>
<evidence type="ECO:0000256" key="3">
    <source>
        <dbReference type="ARBA" id="ARBA00022821"/>
    </source>
</evidence>
<dbReference type="PRINTS" id="PR00364">
    <property type="entry name" value="DISEASERSIST"/>
</dbReference>
<dbReference type="InterPro" id="IPR027417">
    <property type="entry name" value="P-loop_NTPase"/>
</dbReference>
<evidence type="ECO:0000256" key="4">
    <source>
        <dbReference type="ARBA" id="ARBA00023027"/>
    </source>
</evidence>
<dbReference type="Pfam" id="PF23282">
    <property type="entry name" value="WHD_ROQ1"/>
    <property type="match status" value="1"/>
</dbReference>
<dbReference type="InterPro" id="IPR000157">
    <property type="entry name" value="TIR_dom"/>
</dbReference>
<dbReference type="InterPro" id="IPR058192">
    <property type="entry name" value="WHD_ROQ1-like"/>
</dbReference>
<organism evidence="6 7">
    <name type="scientific">Sphenostylis stenocarpa</name>
    <dbReference type="NCBI Taxonomy" id="92480"/>
    <lineage>
        <taxon>Eukaryota</taxon>
        <taxon>Viridiplantae</taxon>
        <taxon>Streptophyta</taxon>
        <taxon>Embryophyta</taxon>
        <taxon>Tracheophyta</taxon>
        <taxon>Spermatophyta</taxon>
        <taxon>Magnoliopsida</taxon>
        <taxon>eudicotyledons</taxon>
        <taxon>Gunneridae</taxon>
        <taxon>Pentapetalae</taxon>
        <taxon>rosids</taxon>
        <taxon>fabids</taxon>
        <taxon>Fabales</taxon>
        <taxon>Fabaceae</taxon>
        <taxon>Papilionoideae</taxon>
        <taxon>50 kb inversion clade</taxon>
        <taxon>NPAAA clade</taxon>
        <taxon>indigoferoid/millettioid clade</taxon>
        <taxon>Phaseoleae</taxon>
        <taxon>Sphenostylis</taxon>
    </lineage>
</organism>
<dbReference type="PROSITE" id="PS50104">
    <property type="entry name" value="TIR"/>
    <property type="match status" value="1"/>
</dbReference>